<accession>A0A2C9VXA1</accession>
<protein>
    <submittedName>
        <fullName evidence="1">Uncharacterized protein</fullName>
    </submittedName>
</protein>
<gene>
    <name evidence="1" type="ORF">MANES_05G176300</name>
</gene>
<dbReference type="AlphaFoldDB" id="A0A2C9VXA1"/>
<organism evidence="1">
    <name type="scientific">Manihot esculenta</name>
    <name type="common">Cassava</name>
    <name type="synonym">Jatropha manihot</name>
    <dbReference type="NCBI Taxonomy" id="3983"/>
    <lineage>
        <taxon>Eukaryota</taxon>
        <taxon>Viridiplantae</taxon>
        <taxon>Streptophyta</taxon>
        <taxon>Embryophyta</taxon>
        <taxon>Tracheophyta</taxon>
        <taxon>Spermatophyta</taxon>
        <taxon>Magnoliopsida</taxon>
        <taxon>eudicotyledons</taxon>
        <taxon>Gunneridae</taxon>
        <taxon>Pentapetalae</taxon>
        <taxon>rosids</taxon>
        <taxon>fabids</taxon>
        <taxon>Malpighiales</taxon>
        <taxon>Euphorbiaceae</taxon>
        <taxon>Crotonoideae</taxon>
        <taxon>Manihoteae</taxon>
        <taxon>Manihot</taxon>
    </lineage>
</organism>
<evidence type="ECO:0000313" key="1">
    <source>
        <dbReference type="EMBL" id="OAY50963.1"/>
    </source>
</evidence>
<dbReference type="EMBL" id="CM004391">
    <property type="protein sequence ID" value="OAY50963.1"/>
    <property type="molecule type" value="Genomic_DNA"/>
</dbReference>
<proteinExistence type="predicted"/>
<name>A0A2C9VXA1_MANES</name>
<reference evidence="1" key="1">
    <citation type="submission" date="2016-02" db="EMBL/GenBank/DDBJ databases">
        <title>WGS assembly of Manihot esculenta.</title>
        <authorList>
            <person name="Bredeson J.V."/>
            <person name="Prochnik S.E."/>
            <person name="Lyons J.B."/>
            <person name="Schmutz J."/>
            <person name="Grimwood J."/>
            <person name="Vrebalov J."/>
            <person name="Bart R.S."/>
            <person name="Amuge T."/>
            <person name="Ferguson M.E."/>
            <person name="Green R."/>
            <person name="Putnam N."/>
            <person name="Stites J."/>
            <person name="Rounsley S."/>
            <person name="Rokhsar D.S."/>
        </authorList>
    </citation>
    <scope>NUCLEOTIDE SEQUENCE [LARGE SCALE GENOMIC DNA]</scope>
    <source>
        <tissue evidence="1">Leaf</tissue>
    </source>
</reference>
<sequence>MVRSKHKFPFPPTYLSIHWIFSLSDRWLRCRPHNSSTHLGGAPLVEN</sequence>